<comment type="caution">
    <text evidence="3">The sequence shown here is derived from an EMBL/GenBank/DDBJ whole genome shotgun (WGS) entry which is preliminary data.</text>
</comment>
<evidence type="ECO:0000313" key="3">
    <source>
        <dbReference type="EMBL" id="OPX42461.1"/>
    </source>
</evidence>
<organism evidence="3 4">
    <name type="scientific">Ruminiclostridium hungatei</name>
    <name type="common">Clostridium hungatei</name>
    <dbReference type="NCBI Taxonomy" id="48256"/>
    <lineage>
        <taxon>Bacteria</taxon>
        <taxon>Bacillati</taxon>
        <taxon>Bacillota</taxon>
        <taxon>Clostridia</taxon>
        <taxon>Eubacteriales</taxon>
        <taxon>Oscillospiraceae</taxon>
        <taxon>Ruminiclostridium</taxon>
    </lineage>
</organism>
<keyword evidence="1" id="KW-0812">Transmembrane</keyword>
<proteinExistence type="predicted"/>
<keyword evidence="1" id="KW-0472">Membrane</keyword>
<dbReference type="STRING" id="48256.CLHUN_35750"/>
<feature type="transmembrane region" description="Helical" evidence="1">
    <location>
        <begin position="27"/>
        <end position="48"/>
    </location>
</feature>
<evidence type="ECO:0000313" key="2">
    <source>
        <dbReference type="EMBL" id="OPX42450.1"/>
    </source>
</evidence>
<accession>A0A1V4SGT8</accession>
<evidence type="ECO:0000256" key="1">
    <source>
        <dbReference type="SAM" id="Phobius"/>
    </source>
</evidence>
<gene>
    <name evidence="2" type="ORF">CLHUN_35750</name>
    <name evidence="3" type="ORF">CLHUN_35860</name>
</gene>
<dbReference type="AlphaFoldDB" id="A0A1V4SGT8"/>
<sequence length="55" mass="6050">MIDAMLLSLTFLEGVFTTITTADSPFMFVFGMGMLVAIISIFMSLTTVGRGKRRL</sequence>
<dbReference type="Proteomes" id="UP000191554">
    <property type="component" value="Unassembled WGS sequence"/>
</dbReference>
<protein>
    <submittedName>
        <fullName evidence="3">Uncharacterized protein</fullName>
    </submittedName>
</protein>
<name>A0A1V4SGT8_RUMHU</name>
<reference evidence="3 4" key="1">
    <citation type="submission" date="2017-03" db="EMBL/GenBank/DDBJ databases">
        <title>Genome sequence of Clostridium hungatei DSM 14427.</title>
        <authorList>
            <person name="Poehlein A."/>
            <person name="Daniel R."/>
        </authorList>
    </citation>
    <scope>NUCLEOTIDE SEQUENCE [LARGE SCALE GENOMIC DNA]</scope>
    <source>
        <strain evidence="3 4">DSM 14427</strain>
    </source>
</reference>
<dbReference type="EMBL" id="MZGX01000028">
    <property type="protein sequence ID" value="OPX42450.1"/>
    <property type="molecule type" value="Genomic_DNA"/>
</dbReference>
<evidence type="ECO:0000313" key="4">
    <source>
        <dbReference type="Proteomes" id="UP000191554"/>
    </source>
</evidence>
<dbReference type="EMBL" id="MZGX01000028">
    <property type="protein sequence ID" value="OPX42461.1"/>
    <property type="molecule type" value="Genomic_DNA"/>
</dbReference>
<keyword evidence="1" id="KW-1133">Transmembrane helix</keyword>
<dbReference type="RefSeq" id="WP_165755791.1">
    <property type="nucleotide sequence ID" value="NZ_MZGX01000028.1"/>
</dbReference>
<keyword evidence="4" id="KW-1185">Reference proteome</keyword>